<dbReference type="PANTHER" id="PTHR19303:SF26">
    <property type="entry name" value="TIGGER TRANSPOSABLE ELEMENT-DERIVED PROTEIN 1"/>
    <property type="match status" value="1"/>
</dbReference>
<dbReference type="GeneID" id="108566903"/>
<evidence type="ECO:0000256" key="2">
    <source>
        <dbReference type="ARBA" id="ARBA00023125"/>
    </source>
</evidence>
<dbReference type="Gene3D" id="1.10.10.60">
    <property type="entry name" value="Homeodomain-like"/>
    <property type="match status" value="1"/>
</dbReference>
<organism evidence="6 7">
    <name type="scientific">Nicrophorus vespilloides</name>
    <name type="common">Boreal carrion beetle</name>
    <dbReference type="NCBI Taxonomy" id="110193"/>
    <lineage>
        <taxon>Eukaryota</taxon>
        <taxon>Metazoa</taxon>
        <taxon>Ecdysozoa</taxon>
        <taxon>Arthropoda</taxon>
        <taxon>Hexapoda</taxon>
        <taxon>Insecta</taxon>
        <taxon>Pterygota</taxon>
        <taxon>Neoptera</taxon>
        <taxon>Endopterygota</taxon>
        <taxon>Coleoptera</taxon>
        <taxon>Polyphaga</taxon>
        <taxon>Staphyliniformia</taxon>
        <taxon>Silphidae</taxon>
        <taxon>Nicrophorinae</taxon>
        <taxon>Nicrophorus</taxon>
    </lineage>
</organism>
<protein>
    <submittedName>
        <fullName evidence="7">Uncharacterized protein LOC108566903 isoform X3</fullName>
    </submittedName>
</protein>
<keyword evidence="2" id="KW-0238">DNA-binding</keyword>
<evidence type="ECO:0000256" key="3">
    <source>
        <dbReference type="ARBA" id="ARBA00023242"/>
    </source>
</evidence>
<dbReference type="PANTHER" id="PTHR19303">
    <property type="entry name" value="TRANSPOSON"/>
    <property type="match status" value="1"/>
</dbReference>
<dbReference type="InterPro" id="IPR007889">
    <property type="entry name" value="HTH_Psq"/>
</dbReference>
<evidence type="ECO:0000256" key="1">
    <source>
        <dbReference type="ARBA" id="ARBA00004123"/>
    </source>
</evidence>
<sequence>MNYNGFQSEVDTPMKRSRRSVTLQQKLEIINRMELGQRAVDVGKAMGMPATTVRSIFKSATKIRESAKRATPLSSKKITRKRSDLMEQMEKLVADWIDETLEAGSALTQAMIMARAKNIFDELKRFEPSGSAATDETFQASRGWFDRFRKRQNLCNVGPTGSITRGEDLETSDSYNGLDEPKVYMSDDAFYVKPEPQSPDSDYLDDSTGNDPMMENTDVKMEDMFVSKLEIQSNKDIVFADNTIEEGSLLVHDDEVSNYQLENKIDRSVVGREEICVDDLNKVFSLIDEASEILKKKDPSHERSSLVTKSLNESVSVYKEMYRKRKQNKKHMSLGNSNLEFPLTRVKSETTDEHSESRLQPTSTSSPSAYY</sequence>
<dbReference type="PROSITE" id="PS51253">
    <property type="entry name" value="HTH_CENPB"/>
    <property type="match status" value="1"/>
</dbReference>
<feature type="domain" description="HTH CENPB-type" evidence="5">
    <location>
        <begin position="77"/>
        <end position="158"/>
    </location>
</feature>
<dbReference type="InterPro" id="IPR050863">
    <property type="entry name" value="CenT-Element_Derived"/>
</dbReference>
<keyword evidence="6" id="KW-1185">Reference proteome</keyword>
<dbReference type="SMART" id="SM00674">
    <property type="entry name" value="CENPB"/>
    <property type="match status" value="1"/>
</dbReference>
<feature type="compositionally biased region" description="Polar residues" evidence="4">
    <location>
        <begin position="358"/>
        <end position="371"/>
    </location>
</feature>
<dbReference type="Gene3D" id="1.10.10.10">
    <property type="entry name" value="Winged helix-like DNA-binding domain superfamily/Winged helix DNA-binding domain"/>
    <property type="match status" value="1"/>
</dbReference>
<feature type="compositionally biased region" description="Basic and acidic residues" evidence="4">
    <location>
        <begin position="346"/>
        <end position="357"/>
    </location>
</feature>
<dbReference type="Pfam" id="PF03221">
    <property type="entry name" value="HTH_Tnp_Tc5"/>
    <property type="match status" value="1"/>
</dbReference>
<reference evidence="7" key="1">
    <citation type="submission" date="2025-08" db="UniProtKB">
        <authorList>
            <consortium name="RefSeq"/>
        </authorList>
    </citation>
    <scope>IDENTIFICATION</scope>
    <source>
        <tissue evidence="7">Whole Larva</tissue>
    </source>
</reference>
<dbReference type="InterPro" id="IPR036388">
    <property type="entry name" value="WH-like_DNA-bd_sf"/>
</dbReference>
<feature type="region of interest" description="Disordered" evidence="4">
    <location>
        <begin position="326"/>
        <end position="371"/>
    </location>
</feature>
<accession>A0ABM1N6R4</accession>
<gene>
    <name evidence="7" type="primary">LOC108566903</name>
</gene>
<dbReference type="RefSeq" id="XP_017782514.1">
    <property type="nucleotide sequence ID" value="XM_017927025.1"/>
</dbReference>
<evidence type="ECO:0000313" key="6">
    <source>
        <dbReference type="Proteomes" id="UP000695000"/>
    </source>
</evidence>
<evidence type="ECO:0000259" key="5">
    <source>
        <dbReference type="PROSITE" id="PS51253"/>
    </source>
</evidence>
<keyword evidence="3" id="KW-0539">Nucleus</keyword>
<comment type="subcellular location">
    <subcellularLocation>
        <location evidence="1">Nucleus</location>
    </subcellularLocation>
</comment>
<dbReference type="InterPro" id="IPR006600">
    <property type="entry name" value="HTH_CenpB_DNA-bd_dom"/>
</dbReference>
<dbReference type="Pfam" id="PF04218">
    <property type="entry name" value="CENP-B_N"/>
    <property type="match status" value="1"/>
</dbReference>
<evidence type="ECO:0000256" key="4">
    <source>
        <dbReference type="SAM" id="MobiDB-lite"/>
    </source>
</evidence>
<dbReference type="Proteomes" id="UP000695000">
    <property type="component" value="Unplaced"/>
</dbReference>
<evidence type="ECO:0000313" key="7">
    <source>
        <dbReference type="RefSeq" id="XP_017782514.1"/>
    </source>
</evidence>
<dbReference type="SUPFAM" id="SSF46689">
    <property type="entry name" value="Homeodomain-like"/>
    <property type="match status" value="2"/>
</dbReference>
<name>A0ABM1N6R4_NICVS</name>
<dbReference type="InterPro" id="IPR009057">
    <property type="entry name" value="Homeodomain-like_sf"/>
</dbReference>
<proteinExistence type="predicted"/>